<dbReference type="EMBL" id="CP042831">
    <property type="protein sequence ID" value="QEE48495.1"/>
    <property type="molecule type" value="Genomic_DNA"/>
</dbReference>
<dbReference type="RefSeq" id="WP_147581979.1">
    <property type="nucleotide sequence ID" value="NZ_CP042831.1"/>
</dbReference>
<evidence type="ECO:0000313" key="1">
    <source>
        <dbReference type="EMBL" id="QEE48495.1"/>
    </source>
</evidence>
<accession>A0A5B9FNV9</accession>
<keyword evidence="2" id="KW-1185">Reference proteome</keyword>
<organism evidence="1 2">
    <name type="scientific">Flavobacterium alkalisoli</name>
    <dbReference type="NCBI Taxonomy" id="2602769"/>
    <lineage>
        <taxon>Bacteria</taxon>
        <taxon>Pseudomonadati</taxon>
        <taxon>Bacteroidota</taxon>
        <taxon>Flavobacteriia</taxon>
        <taxon>Flavobacteriales</taxon>
        <taxon>Flavobacteriaceae</taxon>
        <taxon>Flavobacterium</taxon>
    </lineage>
</organism>
<evidence type="ECO:0008006" key="3">
    <source>
        <dbReference type="Google" id="ProtNLM"/>
    </source>
</evidence>
<proteinExistence type="predicted"/>
<gene>
    <name evidence="1" type="ORF">FUA48_02570</name>
</gene>
<dbReference type="SUPFAM" id="SSF48371">
    <property type="entry name" value="ARM repeat"/>
    <property type="match status" value="1"/>
</dbReference>
<dbReference type="AlphaFoldDB" id="A0A5B9FNV9"/>
<evidence type="ECO:0000313" key="2">
    <source>
        <dbReference type="Proteomes" id="UP000321222"/>
    </source>
</evidence>
<dbReference type="KEGG" id="fak:FUA48_02570"/>
<protein>
    <recommendedName>
        <fullName evidence="3">DUF2019 domain-containing protein</fullName>
    </recommendedName>
</protein>
<sequence length="112" mass="12747">MDLDSALQQFEKAAELHAYYNERYEFKKGNIHADAVMEAVNFLKSIDGLSHLEQFLDSDSMGIKGWAAAYLLTLNNQKAIDVLENTIALNIPHYSFNAKILLSEWREGNLKL</sequence>
<dbReference type="Proteomes" id="UP000321222">
    <property type="component" value="Chromosome"/>
</dbReference>
<reference evidence="1 2" key="1">
    <citation type="submission" date="2019-08" db="EMBL/GenBank/DDBJ databases">
        <title>Flavobacterium alkalisoli sp. nov., isolated from rhizosphere soil of Suaeda salsa.</title>
        <authorList>
            <person name="Sun J.-Q."/>
            <person name="Xu L."/>
        </authorList>
    </citation>
    <scope>NUCLEOTIDE SEQUENCE [LARGE SCALE GENOMIC DNA]</scope>
    <source>
        <strain evidence="1 2">XS-5</strain>
    </source>
</reference>
<name>A0A5B9FNV9_9FLAO</name>
<dbReference type="InterPro" id="IPR016024">
    <property type="entry name" value="ARM-type_fold"/>
</dbReference>
<dbReference type="OrthoDB" id="1450106at2"/>